<sequence length="242" mass="27662">MKNVLIVDDEPDLLLTVQAGFENNPHFQLMTAGNGREALDLLENNIVDLVVTDLRMPQMDGIELLAAMSQSFPEIPSIVMTAFGTSKMEQQLKKAGTLNLLEKPLDIETLEQAITTALDFYQTQEGGPNLDIFLQLVAMEKKTVHLKVFNKKEEHGSFFFRKGYLIDAEQGEQTGDEAVLEMLEWNRIKLSMKEFCPVTRENDEQSQLTPLLFGMPYHKEQYGEVHPLDQVRQEFTRLQKKK</sequence>
<dbReference type="Pfam" id="PF00072">
    <property type="entry name" value="Response_reg"/>
    <property type="match status" value="1"/>
</dbReference>
<evidence type="ECO:0000256" key="2">
    <source>
        <dbReference type="PROSITE-ProRule" id="PRU00169"/>
    </source>
</evidence>
<dbReference type="PANTHER" id="PTHR44591:SF3">
    <property type="entry name" value="RESPONSE REGULATORY DOMAIN-CONTAINING PROTEIN"/>
    <property type="match status" value="1"/>
</dbReference>
<organism evidence="4">
    <name type="scientific">Candidatus Electrothrix aestuarii</name>
    <dbReference type="NCBI Taxonomy" id="3062594"/>
    <lineage>
        <taxon>Bacteria</taxon>
        <taxon>Pseudomonadati</taxon>
        <taxon>Thermodesulfobacteriota</taxon>
        <taxon>Desulfobulbia</taxon>
        <taxon>Desulfobulbales</taxon>
        <taxon>Desulfobulbaceae</taxon>
        <taxon>Candidatus Electrothrix</taxon>
    </lineage>
</organism>
<dbReference type="EMBL" id="CP159373">
    <property type="protein sequence ID" value="XCN71548.1"/>
    <property type="molecule type" value="Genomic_DNA"/>
</dbReference>
<reference evidence="4" key="1">
    <citation type="journal article" date="2024" name="Syst. Appl. Microbiol.">
        <title>First single-strain enrichments of Electrothrix cable bacteria, description of E. aestuarii sp. nov. and E. rattekaaiensis sp. nov., and proposal of a cable bacteria taxonomy following the rules of the SeqCode.</title>
        <authorList>
            <person name="Plum-Jensen L.E."/>
            <person name="Schramm A."/>
            <person name="Marshall I.P.G."/>
        </authorList>
    </citation>
    <scope>NUCLEOTIDE SEQUENCE</scope>
    <source>
        <strain evidence="4">Rat1</strain>
    </source>
</reference>
<evidence type="ECO:0000259" key="3">
    <source>
        <dbReference type="PROSITE" id="PS50110"/>
    </source>
</evidence>
<feature type="domain" description="Response regulatory" evidence="3">
    <location>
        <begin position="3"/>
        <end position="118"/>
    </location>
</feature>
<name>A0AAU8LRK2_9BACT</name>
<gene>
    <name evidence="4" type="ORF">Q3M24_14635</name>
</gene>
<evidence type="ECO:0000256" key="1">
    <source>
        <dbReference type="ARBA" id="ARBA00022553"/>
    </source>
</evidence>
<dbReference type="SUPFAM" id="SSF52172">
    <property type="entry name" value="CheY-like"/>
    <property type="match status" value="1"/>
</dbReference>
<dbReference type="PANTHER" id="PTHR44591">
    <property type="entry name" value="STRESS RESPONSE REGULATOR PROTEIN 1"/>
    <property type="match status" value="1"/>
</dbReference>
<accession>A0AAU8LRK2</accession>
<dbReference type="Gene3D" id="3.40.50.2300">
    <property type="match status" value="1"/>
</dbReference>
<dbReference type="KEGG" id="eaj:Q3M24_14635"/>
<protein>
    <submittedName>
        <fullName evidence="4">Response regulator</fullName>
    </submittedName>
</protein>
<keyword evidence="1 2" id="KW-0597">Phosphoprotein</keyword>
<dbReference type="InterPro" id="IPR011006">
    <property type="entry name" value="CheY-like_superfamily"/>
</dbReference>
<reference evidence="4" key="2">
    <citation type="submission" date="2024-06" db="EMBL/GenBank/DDBJ databases">
        <authorList>
            <person name="Plum-Jensen L.E."/>
            <person name="Schramm A."/>
            <person name="Marshall I.P.G."/>
        </authorList>
    </citation>
    <scope>NUCLEOTIDE SEQUENCE</scope>
    <source>
        <strain evidence="4">Rat1</strain>
    </source>
</reference>
<proteinExistence type="predicted"/>
<feature type="modified residue" description="4-aspartylphosphate" evidence="2">
    <location>
        <position position="53"/>
    </location>
</feature>
<evidence type="ECO:0000313" key="4">
    <source>
        <dbReference type="EMBL" id="XCN71548.1"/>
    </source>
</evidence>
<dbReference type="InterPro" id="IPR001789">
    <property type="entry name" value="Sig_transdc_resp-reg_receiver"/>
</dbReference>
<dbReference type="SMART" id="SM00448">
    <property type="entry name" value="REC"/>
    <property type="match status" value="1"/>
</dbReference>
<dbReference type="PROSITE" id="PS50110">
    <property type="entry name" value="RESPONSE_REGULATORY"/>
    <property type="match status" value="1"/>
</dbReference>
<dbReference type="InterPro" id="IPR050595">
    <property type="entry name" value="Bact_response_regulator"/>
</dbReference>
<dbReference type="AlphaFoldDB" id="A0AAU8LRK2"/>
<dbReference type="GO" id="GO:0000160">
    <property type="term" value="P:phosphorelay signal transduction system"/>
    <property type="evidence" value="ECO:0007669"/>
    <property type="project" value="InterPro"/>
</dbReference>